<name>A0A1H1FDU9_9EURY</name>
<sequence>MSSTERRRRTVRRTSDDRSLLDDETAAHLAACRDELPERPPATAVTFGFDGFVDNVREMVDERRSAEEYAELETLGELGTRIGDSVAADSSLTVEWCHLGTRAGGHAAHLSRAFGRLGFDPTLIGTFGEPPRDAFEAEFGDYEMHSVGDPTITDAVEFRDGKLMLQEAGSQPRLDWTTLADRVGVETLADAVDGSAALGVGYWANVPEMATIWDGLRSELWPLLSDPPETVFVDPADLRHLSTDRIRAGAESLSALDDVVPVTVSANRSETAVVAGLRDGDEEVESIWTAAETARDVLGVTRYAVHSPTEVAAATPEGVHRAAVPRTDDPVLTTSAGDHFNAGLLFAEIAGLTAGASLVVGNAVAGYFVRNGEPPTYDDLLGFVAEYEQAFE</sequence>
<organism evidence="1 2">
    <name type="scientific">Halopelagius longus</name>
    <dbReference type="NCBI Taxonomy" id="1236180"/>
    <lineage>
        <taxon>Archaea</taxon>
        <taxon>Methanobacteriati</taxon>
        <taxon>Methanobacteriota</taxon>
        <taxon>Stenosarchaea group</taxon>
        <taxon>Halobacteria</taxon>
        <taxon>Halobacteriales</taxon>
        <taxon>Haloferacaceae</taxon>
    </lineage>
</organism>
<dbReference type="AlphaFoldDB" id="A0A1H1FDU9"/>
<protein>
    <recommendedName>
        <fullName evidence="3">Sugar or nucleoside kinase, ribokinase family</fullName>
    </recommendedName>
</protein>
<accession>A0A1H1FDU9</accession>
<proteinExistence type="predicted"/>
<dbReference type="SUPFAM" id="SSF53613">
    <property type="entry name" value="Ribokinase-like"/>
    <property type="match status" value="1"/>
</dbReference>
<evidence type="ECO:0000313" key="1">
    <source>
        <dbReference type="EMBL" id="SDQ99127.1"/>
    </source>
</evidence>
<dbReference type="Proteomes" id="UP000199289">
    <property type="component" value="Unassembled WGS sequence"/>
</dbReference>
<dbReference type="Gene3D" id="3.40.1190.20">
    <property type="match status" value="1"/>
</dbReference>
<reference evidence="2" key="1">
    <citation type="submission" date="2016-10" db="EMBL/GenBank/DDBJ databases">
        <authorList>
            <person name="Varghese N."/>
            <person name="Submissions S."/>
        </authorList>
    </citation>
    <scope>NUCLEOTIDE SEQUENCE [LARGE SCALE GENOMIC DNA]</scope>
    <source>
        <strain evidence="2">CGMCC 1.12397</strain>
    </source>
</reference>
<dbReference type="EMBL" id="FNKQ01000004">
    <property type="protein sequence ID" value="SDQ99127.1"/>
    <property type="molecule type" value="Genomic_DNA"/>
</dbReference>
<gene>
    <name evidence="1" type="ORF">SAMN05216278_3158</name>
</gene>
<dbReference type="InterPro" id="IPR057621">
    <property type="entry name" value="Khk_prokaryotic"/>
</dbReference>
<dbReference type="InterPro" id="IPR029056">
    <property type="entry name" value="Ribokinase-like"/>
</dbReference>
<evidence type="ECO:0008006" key="3">
    <source>
        <dbReference type="Google" id="ProtNLM"/>
    </source>
</evidence>
<evidence type="ECO:0000313" key="2">
    <source>
        <dbReference type="Proteomes" id="UP000199289"/>
    </source>
</evidence>
<dbReference type="Pfam" id="PF25270">
    <property type="entry name" value="Khk"/>
    <property type="match status" value="1"/>
</dbReference>